<comment type="caution">
    <text evidence="1">The sequence shown here is derived from an EMBL/GenBank/DDBJ whole genome shotgun (WGS) entry which is preliminary data.</text>
</comment>
<gene>
    <name evidence="1" type="ORF">LOK49_LG09G02444</name>
</gene>
<evidence type="ECO:0000313" key="1">
    <source>
        <dbReference type="EMBL" id="KAI7999582.1"/>
    </source>
</evidence>
<accession>A0ACC0GEL6</accession>
<evidence type="ECO:0000313" key="2">
    <source>
        <dbReference type="Proteomes" id="UP001060215"/>
    </source>
</evidence>
<name>A0ACC0GEL6_9ERIC</name>
<sequence>MSFLKAKKKRKEVFGSLEAKDVFVWLNKGQNLSGSIVFIALQLRFDDPFASFLVGLLCATELCYRLYCTKGLVHLYPDLKVSDCSKFEICCKRESLFAAELESLEGTVFTEPHCSYRRGLLPSQGILAQLEFKKESSMTQQVMCLILGMMSPLTSMAALPLGMGLSAMAATLLELSLMAWVYLLMQI</sequence>
<organism evidence="1 2">
    <name type="scientific">Camellia lanceoleosa</name>
    <dbReference type="NCBI Taxonomy" id="1840588"/>
    <lineage>
        <taxon>Eukaryota</taxon>
        <taxon>Viridiplantae</taxon>
        <taxon>Streptophyta</taxon>
        <taxon>Embryophyta</taxon>
        <taxon>Tracheophyta</taxon>
        <taxon>Spermatophyta</taxon>
        <taxon>Magnoliopsida</taxon>
        <taxon>eudicotyledons</taxon>
        <taxon>Gunneridae</taxon>
        <taxon>Pentapetalae</taxon>
        <taxon>asterids</taxon>
        <taxon>Ericales</taxon>
        <taxon>Theaceae</taxon>
        <taxon>Camellia</taxon>
    </lineage>
</organism>
<reference evidence="1 2" key="1">
    <citation type="journal article" date="2022" name="Plant J.">
        <title>Chromosome-level genome of Camellia lanceoleosa provides a valuable resource for understanding genome evolution and self-incompatibility.</title>
        <authorList>
            <person name="Gong W."/>
            <person name="Xiao S."/>
            <person name="Wang L."/>
            <person name="Liao Z."/>
            <person name="Chang Y."/>
            <person name="Mo W."/>
            <person name="Hu G."/>
            <person name="Li W."/>
            <person name="Zhao G."/>
            <person name="Zhu H."/>
            <person name="Hu X."/>
            <person name="Ji K."/>
            <person name="Xiang X."/>
            <person name="Song Q."/>
            <person name="Yuan D."/>
            <person name="Jin S."/>
            <person name="Zhang L."/>
        </authorList>
    </citation>
    <scope>NUCLEOTIDE SEQUENCE [LARGE SCALE GENOMIC DNA]</scope>
    <source>
        <strain evidence="1">SQ_2022a</strain>
    </source>
</reference>
<dbReference type="EMBL" id="CM045765">
    <property type="protein sequence ID" value="KAI7999582.1"/>
    <property type="molecule type" value="Genomic_DNA"/>
</dbReference>
<dbReference type="Proteomes" id="UP001060215">
    <property type="component" value="Chromosome 8"/>
</dbReference>
<proteinExistence type="predicted"/>
<keyword evidence="2" id="KW-1185">Reference proteome</keyword>
<protein>
    <submittedName>
        <fullName evidence="1">Uncharacterized protein</fullName>
    </submittedName>
</protein>